<protein>
    <submittedName>
        <fullName evidence="2">Uncharacterized protein</fullName>
    </submittedName>
</protein>
<evidence type="ECO:0000256" key="1">
    <source>
        <dbReference type="SAM" id="Phobius"/>
    </source>
</evidence>
<comment type="caution">
    <text evidence="2">The sequence shown here is derived from an EMBL/GenBank/DDBJ whole genome shotgun (WGS) entry which is preliminary data.</text>
</comment>
<evidence type="ECO:0000313" key="3">
    <source>
        <dbReference type="Proteomes" id="UP000612899"/>
    </source>
</evidence>
<keyword evidence="1" id="KW-1133">Transmembrane helix</keyword>
<evidence type="ECO:0000313" key="2">
    <source>
        <dbReference type="EMBL" id="GIH04112.1"/>
    </source>
</evidence>
<feature type="transmembrane region" description="Helical" evidence="1">
    <location>
        <begin position="45"/>
        <end position="62"/>
    </location>
</feature>
<proteinExistence type="predicted"/>
<dbReference type="Proteomes" id="UP000612899">
    <property type="component" value="Unassembled WGS sequence"/>
</dbReference>
<feature type="transmembrane region" description="Helical" evidence="1">
    <location>
        <begin position="21"/>
        <end position="39"/>
    </location>
</feature>
<keyword evidence="3" id="KW-1185">Reference proteome</keyword>
<gene>
    <name evidence="2" type="ORF">Rhe02_21790</name>
</gene>
<keyword evidence="1" id="KW-0812">Transmembrane</keyword>
<keyword evidence="1" id="KW-0472">Membrane</keyword>
<organism evidence="2 3">
    <name type="scientific">Rhizocola hellebori</name>
    <dbReference type="NCBI Taxonomy" id="1392758"/>
    <lineage>
        <taxon>Bacteria</taxon>
        <taxon>Bacillati</taxon>
        <taxon>Actinomycetota</taxon>
        <taxon>Actinomycetes</taxon>
        <taxon>Micromonosporales</taxon>
        <taxon>Micromonosporaceae</taxon>
        <taxon>Rhizocola</taxon>
    </lineage>
</organism>
<dbReference type="AlphaFoldDB" id="A0A8J3Q643"/>
<name>A0A8J3Q643_9ACTN</name>
<reference evidence="2" key="1">
    <citation type="submission" date="2021-01" db="EMBL/GenBank/DDBJ databases">
        <title>Whole genome shotgun sequence of Rhizocola hellebori NBRC 109834.</title>
        <authorList>
            <person name="Komaki H."/>
            <person name="Tamura T."/>
        </authorList>
    </citation>
    <scope>NUCLEOTIDE SEQUENCE</scope>
    <source>
        <strain evidence="2">NBRC 109834</strain>
    </source>
</reference>
<sequence>MAPRPQTPLSISVKPGVKVSAGLGLLALATAALLGWATVHSPLRWLFLLVLAPVGVAALRVARHRWWLEGTVIYKQRALRAKRIDLSHANVEPGYVAGGTRLTTFKAHDPIAKRRMTVPLLTAAGRPLPPQQIQGLHDAIVAGQRWRQKRNAERALLVLAYLSATL</sequence>
<dbReference type="EMBL" id="BONY01000011">
    <property type="protein sequence ID" value="GIH04112.1"/>
    <property type="molecule type" value="Genomic_DNA"/>
</dbReference>
<dbReference type="RefSeq" id="WP_203908010.1">
    <property type="nucleotide sequence ID" value="NZ_BONY01000011.1"/>
</dbReference>
<accession>A0A8J3Q643</accession>